<protein>
    <submittedName>
        <fullName evidence="2">F1C9.9 protein</fullName>
    </submittedName>
</protein>
<feature type="region of interest" description="Disordered" evidence="1">
    <location>
        <begin position="1"/>
        <end position="60"/>
    </location>
</feature>
<dbReference type="EMBL" id="AC011664">
    <property type="protein sequence ID" value="AAF14825.1"/>
    <property type="molecule type" value="Genomic_DNA"/>
</dbReference>
<accession>Q9SGB0</accession>
<feature type="compositionally biased region" description="Low complexity" evidence="1">
    <location>
        <begin position="140"/>
        <end position="157"/>
    </location>
</feature>
<gene>
    <name evidence="2" type="primary">F1C9.9</name>
</gene>
<feature type="region of interest" description="Disordered" evidence="1">
    <location>
        <begin position="293"/>
        <end position="332"/>
    </location>
</feature>
<feature type="region of interest" description="Disordered" evidence="1">
    <location>
        <begin position="129"/>
        <end position="162"/>
    </location>
</feature>
<feature type="region of interest" description="Disordered" evidence="1">
    <location>
        <begin position="349"/>
        <end position="379"/>
    </location>
</feature>
<dbReference type="PANTHER" id="PTHR33673">
    <property type="entry name" value="SUPPRESSOR SRP40-LIKE PROTEIN"/>
    <property type="match status" value="1"/>
</dbReference>
<feature type="region of interest" description="Disordered" evidence="1">
    <location>
        <begin position="395"/>
        <end position="461"/>
    </location>
</feature>
<reference key="1">
    <citation type="journal article" date="2000" name="Nature">
        <title>Sequence and analysis of chromosome 3 of the plant Arabidopsis thaliana.</title>
        <authorList>
            <consortium name="European Union Chromosome 3 Arabidopsis Sequencing Consortium"/>
            <consortium name="Institute for Genomic Research"/>
            <consortium name="Kazusa DNA Research Institute"/>
            <person name="Salanoubat M."/>
            <person name="Lemcke K."/>
            <person name="Rieger M."/>
            <person name="Ansorge W."/>
            <person name="Unseld M."/>
            <person name="Fartmann B."/>
            <person name="Valle G."/>
            <person name="Blocker H."/>
            <person name="Perez-Alonso M."/>
            <person name="Obermaier B."/>
            <person name="Delseny M."/>
            <person name="Boutry M."/>
            <person name="Grivell L.A."/>
            <person name="Mache R."/>
            <person name="Puigdomenech P."/>
            <person name="De Simone V."/>
            <person name="Choisne N."/>
            <person name="Artiguenave F."/>
            <person name="Robert C."/>
            <person name="Brottier P."/>
            <person name="Wincker P."/>
            <person name="Cattolico L."/>
            <person name="Weissenbach J."/>
            <person name="Saurin W."/>
            <person name="Quetier F."/>
            <person name="Schafer M."/>
            <person name="Muller-Auer S."/>
            <person name="Gabel C."/>
            <person name="Fuchs M."/>
            <person name="Benes V."/>
            <person name="Wurmbach E."/>
            <person name="Drzonek H."/>
            <person name="Erfle H."/>
            <person name="Jordan N."/>
            <person name="Bangert S."/>
            <person name="Wiedelmann R."/>
            <person name="Kranz H."/>
            <person name="Voss H."/>
            <person name="Holland R."/>
            <person name="Brandt P."/>
            <person name="Nyakatura G."/>
            <person name="Vezzi A."/>
            <person name="D'Angelo M."/>
            <person name="Pallavicini A."/>
            <person name="Toppo S."/>
            <person name="Simionati B."/>
            <person name="Conrad A."/>
            <person name="Hornischer K."/>
            <person name="Kauer G."/>
            <person name="Lohnert T.H."/>
            <person name="Nordsiek G."/>
            <person name="Reichelt J."/>
            <person name="Scharfe M."/>
            <person name="Schon O."/>
            <person name="Bargues M."/>
            <person name="Terol J."/>
            <person name="Climent J."/>
            <person name="Navarro P."/>
            <person name="Collado C."/>
            <person name="Perez-Perez A."/>
            <person name="Ottenwalder B."/>
            <person name="Duchemin D."/>
            <person name="Cooke R."/>
            <person name="Laudie M."/>
            <person name="Berger-Llauro C."/>
            <person name="Purnelle B."/>
            <person name="Masuy D."/>
            <person name="de Haan M."/>
            <person name="Maarse A.C."/>
            <person name="Alcaraz J.P."/>
            <person name="Cottet A."/>
            <person name="Casacuberta E."/>
            <person name="Monfort A."/>
            <person name="Argiriou A."/>
            <person name="flores M."/>
            <person name="Liguori R."/>
            <person name="Vitale D."/>
            <person name="Mannhaupt G."/>
            <person name="Haase D."/>
            <person name="Schoof H."/>
            <person name="Rudd S."/>
            <person name="Zaccaria P."/>
            <person name="Mewes H.W."/>
            <person name="Mayer K.F."/>
            <person name="Kaul S."/>
            <person name="Town C.D."/>
            <person name="Koo H.L."/>
            <person name="Tallon L.J."/>
            <person name="Jenkins J."/>
            <person name="Rooney T."/>
            <person name="Rizzo M."/>
            <person name="Walts A."/>
            <person name="Utterback T."/>
            <person name="Fujii C.Y."/>
            <person name="Shea T.P."/>
            <person name="Creasy T.H."/>
            <person name="Haas B."/>
            <person name="Maiti R."/>
            <person name="Wu D."/>
            <person name="Peterson J."/>
            <person name="Van Aken S."/>
            <person name="Pai G."/>
            <person name="Militscher J."/>
            <person name="Sellers P."/>
            <person name="Gill J.E."/>
            <person name="Feldblyum T.V."/>
            <person name="Preuss D."/>
            <person name="Lin X."/>
            <person name="Nierman W.C."/>
            <person name="Salzberg S.L."/>
            <person name="White O."/>
            <person name="Venter J.C."/>
            <person name="Fraser C.M."/>
            <person name="Kaneko T."/>
            <person name="Nakamura Y."/>
            <person name="Sato S."/>
            <person name="Kato T."/>
            <person name="Asamizu E."/>
            <person name="Sasamoto S."/>
            <person name="Kimura T."/>
            <person name="Idesawa K."/>
            <person name="Kawashima K."/>
            <person name="Kishida Y."/>
            <person name="Kiyokawa C."/>
            <person name="Kohara M."/>
            <person name="Matsumoto M."/>
            <person name="Matsuno A."/>
            <person name="Muraki A."/>
            <person name="Nakayama S."/>
            <person name="Nakazaki N."/>
            <person name="Shinpo S."/>
            <person name="Takeuchi C."/>
            <person name="Wada T."/>
            <person name="Watanabe A."/>
            <person name="Yamada M."/>
            <person name="Yasuda M."/>
            <person name="Tabata S."/>
        </authorList>
    </citation>
    <scope>NUCLEOTIDE SEQUENCE [LARGE SCALE GENOMIC DNA]</scope>
    <source>
        <strain>cv. Columbia</strain>
    </source>
</reference>
<evidence type="ECO:0000313" key="2">
    <source>
        <dbReference type="EMBL" id="AAF14825.1"/>
    </source>
</evidence>
<feature type="compositionally biased region" description="Acidic residues" evidence="1">
    <location>
        <begin position="308"/>
        <end position="332"/>
    </location>
</feature>
<organism evidence="2">
    <name type="scientific">Arabidopsis thaliana</name>
    <name type="common">Mouse-ear cress</name>
    <dbReference type="NCBI Taxonomy" id="3702"/>
    <lineage>
        <taxon>Eukaryota</taxon>
        <taxon>Viridiplantae</taxon>
        <taxon>Streptophyta</taxon>
        <taxon>Embryophyta</taxon>
        <taxon>Tracheophyta</taxon>
        <taxon>Spermatophyta</taxon>
        <taxon>Magnoliopsida</taxon>
        <taxon>eudicotyledons</taxon>
        <taxon>Gunneridae</taxon>
        <taxon>Pentapetalae</taxon>
        <taxon>rosids</taxon>
        <taxon>malvids</taxon>
        <taxon>Brassicales</taxon>
        <taxon>Brassicaceae</taxon>
        <taxon>Camelineae</taxon>
        <taxon>Arabidopsis</taxon>
    </lineage>
</organism>
<dbReference type="AlphaFoldDB" id="Q9SGB0"/>
<feature type="compositionally biased region" description="Basic and acidic residues" evidence="1">
    <location>
        <begin position="129"/>
        <end position="138"/>
    </location>
</feature>
<sequence length="480" mass="54227">MELQQSNLETPLKTQHDHRKITTSNPESSPPRPFPESSRKHDSPPPRASTNEPMKKIGTPERLRVPIAFKYPERYRSPTDAMMSPVTKGLLARTRKSSGSLIPPSFNQTKTKTERSVFFVLLNHTMETKTENKEHQWKDSVSSRSSSRSSSITSASSDGHFDIRHFPLPKPSLSASEAQKLRESHQAYNSSVSSYTSSSWSSNHQNHLIDLPGYDPTRIPSSVFSSKPGNSTEWSLASNESLFSIHDGNFSISTALRLAEIPRFEETVHVITEINSVPLPPPVKKPNEYEKETIAEKEPYQVENSNSDIEDNEEEEKMSEVESDDEHEEEQTDMIEAEALVEKEVIETVKENKPEDSNSIVSHSPSISCRSDTSNNSIGSFAFPLLQKEDAVTKTPSMQIKGNVSHKRRPEYQLPQSRMLQPQQQLQPYSESNMLTESQPEPQPQRKASKKFESRTQSLKASRTCWFSCFHCPSKCGSFK</sequence>
<feature type="compositionally biased region" description="Low complexity" evidence="1">
    <location>
        <begin position="357"/>
        <end position="371"/>
    </location>
</feature>
<proteinExistence type="predicted"/>
<feature type="compositionally biased region" description="Polar residues" evidence="1">
    <location>
        <begin position="429"/>
        <end position="440"/>
    </location>
</feature>
<dbReference type="PANTHER" id="PTHR33673:SF26">
    <property type="entry name" value="PININ-LIKE PROTEIN"/>
    <property type="match status" value="1"/>
</dbReference>
<evidence type="ECO:0000256" key="1">
    <source>
        <dbReference type="SAM" id="MobiDB-lite"/>
    </source>
</evidence>
<reference evidence="2" key="2">
    <citation type="submission" date="2001-01" db="EMBL/GenBank/DDBJ databases">
        <title>Arabidopsis thaliana chromosome III BAC F1C9 genomic sequence.</title>
        <authorList>
            <person name="Lin X."/>
            <person name="Kaul S."/>
            <person name="Town C.D."/>
            <person name="Benito M.-I."/>
            <person name="Creasy T.H."/>
            <person name="Haas B."/>
            <person name="Ronning C.M."/>
            <person name="Koo H."/>
            <person name="Fujii C.Y."/>
            <person name="Utterback T.R."/>
            <person name="Barnstead M.E."/>
            <person name="Bowman C.L."/>
            <person name="White O."/>
            <person name="Nierman W.C."/>
            <person name="Fraser C.M."/>
        </authorList>
    </citation>
    <scope>NUCLEOTIDE SEQUENCE</scope>
</reference>
<feature type="compositionally biased region" description="Low complexity" evidence="1">
    <location>
        <begin position="413"/>
        <end position="428"/>
    </location>
</feature>
<feature type="compositionally biased region" description="Polar residues" evidence="1">
    <location>
        <begin position="1"/>
        <end position="13"/>
    </location>
</feature>
<dbReference type="TAIR" id="AT3G02125"/>
<dbReference type="ExpressionAtlas" id="Q9SGB0">
    <property type="expression patterns" value="baseline and differential"/>
</dbReference>
<name>Q9SGB0_ARATH</name>